<sequence length="158" mass="18458">MELGMLNFTKIREKYRIPEGVRLIYPAKADRPCSPPLGHIAMMADAFECGMRLPLHPFFRAILHSYNLCHYQLSLNFWTQSMETWLLWQEVSLSYPMSLYVFHTLVELNKCAKRDKEPKEEVKDSYYLTPRGSHSPIITGHPSPIKHWMSQWLCVAGD</sequence>
<evidence type="ECO:0000313" key="2">
    <source>
        <dbReference type="EMBL" id="KAL2555527.1"/>
    </source>
</evidence>
<dbReference type="Pfam" id="PF04195">
    <property type="entry name" value="Transposase_28"/>
    <property type="match status" value="1"/>
</dbReference>
<proteinExistence type="predicted"/>
<feature type="domain" description="Transposase (putative) gypsy type" evidence="1">
    <location>
        <begin position="43"/>
        <end position="107"/>
    </location>
</feature>
<protein>
    <recommendedName>
        <fullName evidence="1">Transposase (putative) gypsy type domain-containing protein</fullName>
    </recommendedName>
</protein>
<comment type="caution">
    <text evidence="2">The sequence shown here is derived from an EMBL/GenBank/DDBJ whole genome shotgun (WGS) entry which is preliminary data.</text>
</comment>
<evidence type="ECO:0000313" key="3">
    <source>
        <dbReference type="Proteomes" id="UP001604277"/>
    </source>
</evidence>
<gene>
    <name evidence="2" type="ORF">Fot_00266</name>
</gene>
<dbReference type="InterPro" id="IPR007321">
    <property type="entry name" value="Transposase_28"/>
</dbReference>
<keyword evidence="3" id="KW-1185">Reference proteome</keyword>
<dbReference type="AlphaFoldDB" id="A0ABD1X189"/>
<dbReference type="Proteomes" id="UP001604277">
    <property type="component" value="Unassembled WGS sequence"/>
</dbReference>
<accession>A0ABD1X189</accession>
<organism evidence="2 3">
    <name type="scientific">Forsythia ovata</name>
    <dbReference type="NCBI Taxonomy" id="205694"/>
    <lineage>
        <taxon>Eukaryota</taxon>
        <taxon>Viridiplantae</taxon>
        <taxon>Streptophyta</taxon>
        <taxon>Embryophyta</taxon>
        <taxon>Tracheophyta</taxon>
        <taxon>Spermatophyta</taxon>
        <taxon>Magnoliopsida</taxon>
        <taxon>eudicotyledons</taxon>
        <taxon>Gunneridae</taxon>
        <taxon>Pentapetalae</taxon>
        <taxon>asterids</taxon>
        <taxon>lamiids</taxon>
        <taxon>Lamiales</taxon>
        <taxon>Oleaceae</taxon>
        <taxon>Forsythieae</taxon>
        <taxon>Forsythia</taxon>
    </lineage>
</organism>
<name>A0ABD1X189_9LAMI</name>
<evidence type="ECO:0000259" key="1">
    <source>
        <dbReference type="Pfam" id="PF04195"/>
    </source>
</evidence>
<dbReference type="EMBL" id="JBFOLJ010000001">
    <property type="protein sequence ID" value="KAL2555527.1"/>
    <property type="molecule type" value="Genomic_DNA"/>
</dbReference>
<reference evidence="3" key="1">
    <citation type="submission" date="2024-07" db="EMBL/GenBank/DDBJ databases">
        <title>Two chromosome-level genome assemblies of Korean endemic species Abeliophyllum distichum and Forsythia ovata (Oleaceae).</title>
        <authorList>
            <person name="Jang H."/>
        </authorList>
    </citation>
    <scope>NUCLEOTIDE SEQUENCE [LARGE SCALE GENOMIC DNA]</scope>
</reference>